<feature type="compositionally biased region" description="Basic and acidic residues" evidence="1">
    <location>
        <begin position="69"/>
        <end position="83"/>
    </location>
</feature>
<sequence>MNMGAATPLTQCSGVRHAKPFRNNSSLDKGIGNHIIDCQRLRKRTAHFNQQNRRRGSGTGPGTCVAAVESEKEERRAVSTSMEHEEKESILHRALSFGREKGEVEQASTSGNGVLADGDDVDGDVAKWTAYLAPAAVVLGLGLLVGGGFVFKHQLKDFIDYFVEVVDTWGALRYPAYGLVYAALEVLALPAVPLTMTAGLLFGVGPGVCVVSVASTAAATISFLIARYAARERVAELAQKNARFKAIDRAIGRNGLKVVTLLRLSPLLPLALSNYLYGLTSVDLPSYVAGSWAGMLPGTIAYVAAGSYGRALLDGSGEGLAVEPWQVAAALGFTAIALAYLGRVAKDALDEADLEENS</sequence>
<proteinExistence type="predicted"/>
<evidence type="ECO:0000313" key="5">
    <source>
        <dbReference type="Proteomes" id="UP001491310"/>
    </source>
</evidence>
<gene>
    <name evidence="4" type="ORF">WJX75_004090</name>
</gene>
<accession>A0ABR2YD53</accession>
<feature type="transmembrane region" description="Helical" evidence="2">
    <location>
        <begin position="179"/>
        <end position="204"/>
    </location>
</feature>
<feature type="domain" description="VTT" evidence="3">
    <location>
        <begin position="189"/>
        <end position="307"/>
    </location>
</feature>
<feature type="transmembrane region" description="Helical" evidence="2">
    <location>
        <begin position="292"/>
        <end position="313"/>
    </location>
</feature>
<feature type="transmembrane region" description="Helical" evidence="2">
    <location>
        <begin position="325"/>
        <end position="342"/>
    </location>
</feature>
<keyword evidence="2" id="KW-0812">Transmembrane</keyword>
<feature type="region of interest" description="Disordered" evidence="1">
    <location>
        <begin position="47"/>
        <end position="83"/>
    </location>
</feature>
<evidence type="ECO:0000256" key="2">
    <source>
        <dbReference type="SAM" id="Phobius"/>
    </source>
</evidence>
<evidence type="ECO:0000313" key="4">
    <source>
        <dbReference type="EMBL" id="KAK9902727.1"/>
    </source>
</evidence>
<evidence type="ECO:0000259" key="3">
    <source>
        <dbReference type="Pfam" id="PF09335"/>
    </source>
</evidence>
<reference evidence="4 5" key="1">
    <citation type="journal article" date="2024" name="Nat. Commun.">
        <title>Phylogenomics reveals the evolutionary origins of lichenization in chlorophyte algae.</title>
        <authorList>
            <person name="Puginier C."/>
            <person name="Libourel C."/>
            <person name="Otte J."/>
            <person name="Skaloud P."/>
            <person name="Haon M."/>
            <person name="Grisel S."/>
            <person name="Petersen M."/>
            <person name="Berrin J.G."/>
            <person name="Delaux P.M."/>
            <person name="Dal Grande F."/>
            <person name="Keller J."/>
        </authorList>
    </citation>
    <scope>NUCLEOTIDE SEQUENCE [LARGE SCALE GENOMIC DNA]</scope>
    <source>
        <strain evidence="4 5">SAG 216-7</strain>
    </source>
</reference>
<protein>
    <recommendedName>
        <fullName evidence="3">VTT domain-containing protein</fullName>
    </recommendedName>
</protein>
<dbReference type="PANTHER" id="PTHR46826:SF1">
    <property type="entry name" value="TVP38_TMEM64 FAMILY MEMBRANE PROTEIN YDJX"/>
    <property type="match status" value="1"/>
</dbReference>
<keyword evidence="2" id="KW-0472">Membrane</keyword>
<dbReference type="EMBL" id="JALJOT010000015">
    <property type="protein sequence ID" value="KAK9902727.1"/>
    <property type="molecule type" value="Genomic_DNA"/>
</dbReference>
<name>A0ABR2YD53_9CHLO</name>
<organism evidence="4 5">
    <name type="scientific">Coccomyxa subellipsoidea</name>
    <dbReference type="NCBI Taxonomy" id="248742"/>
    <lineage>
        <taxon>Eukaryota</taxon>
        <taxon>Viridiplantae</taxon>
        <taxon>Chlorophyta</taxon>
        <taxon>core chlorophytes</taxon>
        <taxon>Trebouxiophyceae</taxon>
        <taxon>Trebouxiophyceae incertae sedis</taxon>
        <taxon>Coccomyxaceae</taxon>
        <taxon>Coccomyxa</taxon>
    </lineage>
</organism>
<feature type="transmembrane region" description="Helical" evidence="2">
    <location>
        <begin position="128"/>
        <end position="151"/>
    </location>
</feature>
<evidence type="ECO:0000256" key="1">
    <source>
        <dbReference type="SAM" id="MobiDB-lite"/>
    </source>
</evidence>
<dbReference type="InterPro" id="IPR032816">
    <property type="entry name" value="VTT_dom"/>
</dbReference>
<dbReference type="InterPro" id="IPR053240">
    <property type="entry name" value="VTT_domain"/>
</dbReference>
<keyword evidence="2" id="KW-1133">Transmembrane helix</keyword>
<feature type="transmembrane region" description="Helical" evidence="2">
    <location>
        <begin position="210"/>
        <end position="230"/>
    </location>
</feature>
<dbReference type="Pfam" id="PF09335">
    <property type="entry name" value="VTT_dom"/>
    <property type="match status" value="1"/>
</dbReference>
<feature type="compositionally biased region" description="Basic residues" evidence="1">
    <location>
        <begin position="47"/>
        <end position="56"/>
    </location>
</feature>
<dbReference type="PANTHER" id="PTHR46826">
    <property type="match status" value="1"/>
</dbReference>
<comment type="caution">
    <text evidence="4">The sequence shown here is derived from an EMBL/GenBank/DDBJ whole genome shotgun (WGS) entry which is preliminary data.</text>
</comment>
<keyword evidence="5" id="KW-1185">Reference proteome</keyword>
<dbReference type="Proteomes" id="UP001491310">
    <property type="component" value="Unassembled WGS sequence"/>
</dbReference>